<gene>
    <name evidence="1" type="ORF">MANES_01G145500v8</name>
</gene>
<accession>A0ACC8EA52</accession>
<evidence type="ECO:0000313" key="2">
    <source>
        <dbReference type="Proteomes" id="UP000091857"/>
    </source>
</evidence>
<name>A0ACC8EA52_MANES</name>
<dbReference type="EMBL" id="CM004387">
    <property type="protein sequence ID" value="OAY62376.2"/>
    <property type="molecule type" value="Genomic_DNA"/>
</dbReference>
<dbReference type="Proteomes" id="UP000091857">
    <property type="component" value="Chromosome 1"/>
</dbReference>
<evidence type="ECO:0000313" key="1">
    <source>
        <dbReference type="EMBL" id="OAY62376.2"/>
    </source>
</evidence>
<reference evidence="2" key="1">
    <citation type="journal article" date="2016" name="Nat. Biotechnol.">
        <title>Sequencing wild and cultivated cassava and related species reveals extensive interspecific hybridization and genetic diversity.</title>
        <authorList>
            <person name="Bredeson J.V."/>
            <person name="Lyons J.B."/>
            <person name="Prochnik S.E."/>
            <person name="Wu G.A."/>
            <person name="Ha C.M."/>
            <person name="Edsinger-Gonzales E."/>
            <person name="Grimwood J."/>
            <person name="Schmutz J."/>
            <person name="Rabbi I.Y."/>
            <person name="Egesi C."/>
            <person name="Nauluvula P."/>
            <person name="Lebot V."/>
            <person name="Ndunguru J."/>
            <person name="Mkamilo G."/>
            <person name="Bart R.S."/>
            <person name="Setter T.L."/>
            <person name="Gleadow R.M."/>
            <person name="Kulakow P."/>
            <person name="Ferguson M.E."/>
            <person name="Rounsley S."/>
            <person name="Rokhsar D.S."/>
        </authorList>
    </citation>
    <scope>NUCLEOTIDE SEQUENCE [LARGE SCALE GENOMIC DNA]</scope>
    <source>
        <strain evidence="2">cv. AM560-2</strain>
    </source>
</reference>
<comment type="caution">
    <text evidence="1">The sequence shown here is derived from an EMBL/GenBank/DDBJ whole genome shotgun (WGS) entry which is preliminary data.</text>
</comment>
<keyword evidence="2" id="KW-1185">Reference proteome</keyword>
<sequence length="337" mass="37984">MCLFLPFNNSYPSLFLAPFHALFLSFLSVYSFLICFVASLCFLLLFQSIMEPQQQQQQQQNQQQPNDDNSSGAKGNFLCRQSSTRWTPTTDQIRILKDLYYNSGVRSPSAEQIQRISARLRQYGKIEGKNVFYWFQNHKARERQKKRFTTDVPMQQRTVSNASSWKPEDYSFHNKYPNIAPGFSSASPSSAAGLPVGQMGNYGYGSVTMEKSFRDCSISATANGGVGGSMSPNCGWVGIDPYCSSYSLFDKQKSTNETLEDEEQDQDQEEEATPGIETLPLFPTQREDINGFCNMKHHPICYSENYCYGSDDGNNASRTSLELSLNSYSNGQARDSI</sequence>
<proteinExistence type="predicted"/>
<protein>
    <submittedName>
        <fullName evidence="1">Uncharacterized protein</fullName>
    </submittedName>
</protein>
<organism evidence="1 2">
    <name type="scientific">Manihot esculenta</name>
    <name type="common">Cassava</name>
    <name type="synonym">Jatropha manihot</name>
    <dbReference type="NCBI Taxonomy" id="3983"/>
    <lineage>
        <taxon>Eukaryota</taxon>
        <taxon>Viridiplantae</taxon>
        <taxon>Streptophyta</taxon>
        <taxon>Embryophyta</taxon>
        <taxon>Tracheophyta</taxon>
        <taxon>Spermatophyta</taxon>
        <taxon>Magnoliopsida</taxon>
        <taxon>eudicotyledons</taxon>
        <taxon>Gunneridae</taxon>
        <taxon>Pentapetalae</taxon>
        <taxon>rosids</taxon>
        <taxon>fabids</taxon>
        <taxon>Malpighiales</taxon>
        <taxon>Euphorbiaceae</taxon>
        <taxon>Crotonoideae</taxon>
        <taxon>Manihoteae</taxon>
        <taxon>Manihot</taxon>
    </lineage>
</organism>